<proteinExistence type="predicted"/>
<dbReference type="Pfam" id="PF01144">
    <property type="entry name" value="CoA_trans"/>
    <property type="match status" value="1"/>
</dbReference>
<name>A0A2H3STM8_FUSOX</name>
<accession>A0A2H3STM8</accession>
<dbReference type="GO" id="GO:0008410">
    <property type="term" value="F:CoA-transferase activity"/>
    <property type="evidence" value="ECO:0007669"/>
    <property type="project" value="InterPro"/>
</dbReference>
<protein>
    <submittedName>
        <fullName evidence="1">Uncharacterized protein</fullName>
    </submittedName>
</protein>
<dbReference type="Gene3D" id="3.40.1080.10">
    <property type="entry name" value="Glutaconate Coenzyme A-transferase"/>
    <property type="match status" value="1"/>
</dbReference>
<organism evidence="1 2">
    <name type="scientific">Fusarium oxysporum</name>
    <name type="common">Fusarium vascular wilt</name>
    <dbReference type="NCBI Taxonomy" id="5507"/>
    <lineage>
        <taxon>Eukaryota</taxon>
        <taxon>Fungi</taxon>
        <taxon>Dikarya</taxon>
        <taxon>Ascomycota</taxon>
        <taxon>Pezizomycotina</taxon>
        <taxon>Sordariomycetes</taxon>
        <taxon>Hypocreomycetidae</taxon>
        <taxon>Hypocreales</taxon>
        <taxon>Nectriaceae</taxon>
        <taxon>Fusarium</taxon>
        <taxon>Fusarium oxysporum species complex</taxon>
    </lineage>
</organism>
<reference evidence="2" key="1">
    <citation type="submission" date="2016-09" db="EMBL/GenBank/DDBJ databases">
        <authorList>
            <person name="Guldener U."/>
        </authorList>
    </citation>
    <scope>NUCLEOTIDE SEQUENCE [LARGE SCALE GENOMIC DNA]</scope>
    <source>
        <strain evidence="2">V64-1</strain>
    </source>
</reference>
<dbReference type="OrthoDB" id="1933379at2759"/>
<gene>
    <name evidence="1" type="ORF">FRV6_02772</name>
</gene>
<sequence length="136" mass="14383">MIKITRYLSDVVCDSTTTAINKIWPDANQAIAKVKSGDSILVGGFGFSGVPAMLINSIRDRKDLGEFAGVSNNAGYLALDLVSTMGCSSMLLKPFTFGPPANSDYRVTVAQAVKPQGKRSGHNRYASNHGCAIAAL</sequence>
<evidence type="ECO:0000313" key="1">
    <source>
        <dbReference type="EMBL" id="SCO78559.1"/>
    </source>
</evidence>
<dbReference type="InterPro" id="IPR037171">
    <property type="entry name" value="NagB/RpiA_transferase-like"/>
</dbReference>
<dbReference type="AlphaFoldDB" id="A0A2H3STM8"/>
<evidence type="ECO:0000313" key="2">
    <source>
        <dbReference type="Proteomes" id="UP000219369"/>
    </source>
</evidence>
<dbReference type="SUPFAM" id="SSF100950">
    <property type="entry name" value="NagB/RpiA/CoA transferase-like"/>
    <property type="match status" value="1"/>
</dbReference>
<dbReference type="InterPro" id="IPR004165">
    <property type="entry name" value="CoA_trans_fam_I"/>
</dbReference>
<dbReference type="EMBL" id="FMJY01000002">
    <property type="protein sequence ID" value="SCO78559.1"/>
    <property type="molecule type" value="Genomic_DNA"/>
</dbReference>
<dbReference type="Proteomes" id="UP000219369">
    <property type="component" value="Unassembled WGS sequence"/>
</dbReference>